<gene>
    <name evidence="1" type="ORF">BDV95DRAFT_582917</name>
</gene>
<comment type="caution">
    <text evidence="1">The sequence shown here is derived from an EMBL/GenBank/DDBJ whole genome shotgun (WGS) entry which is preliminary data.</text>
</comment>
<reference evidence="1 2" key="1">
    <citation type="submission" date="2020-01" db="EMBL/GenBank/DDBJ databases">
        <authorList>
            <consortium name="DOE Joint Genome Institute"/>
            <person name="Haridas S."/>
            <person name="Albert R."/>
            <person name="Binder M."/>
            <person name="Bloem J."/>
            <person name="Labutti K."/>
            <person name="Salamov A."/>
            <person name="Andreopoulos B."/>
            <person name="Baker S.E."/>
            <person name="Barry K."/>
            <person name="Bills G."/>
            <person name="Bluhm B.H."/>
            <person name="Cannon C."/>
            <person name="Castanera R."/>
            <person name="Culley D.E."/>
            <person name="Daum C."/>
            <person name="Ezra D."/>
            <person name="Gonzalez J.B."/>
            <person name="Henrissat B."/>
            <person name="Kuo A."/>
            <person name="Liang C."/>
            <person name="Lipzen A."/>
            <person name="Lutzoni F."/>
            <person name="Magnuson J."/>
            <person name="Mondo S."/>
            <person name="Nolan M."/>
            <person name="Ohm R."/>
            <person name="Pangilinan J."/>
            <person name="Park H.-J.H."/>
            <person name="Ramirez L."/>
            <person name="Alfaro M."/>
            <person name="Sun H."/>
            <person name="Tritt A."/>
            <person name="Yoshinaga Y."/>
            <person name="Zwiers L.-H.L."/>
            <person name="Turgeon B.G."/>
            <person name="Goodwin S.B."/>
            <person name="Spatafora J.W."/>
            <person name="Crous P.W."/>
            <person name="Grigoriev I.V."/>
        </authorList>
    </citation>
    <scope>NUCLEOTIDE SEQUENCE [LARGE SCALE GENOMIC DNA]</scope>
    <source>
        <strain evidence="1 2">CBS 611.86</strain>
    </source>
</reference>
<name>A0A7C8M4E2_9PLEO</name>
<protein>
    <submittedName>
        <fullName evidence="1">Uncharacterized protein</fullName>
    </submittedName>
</protein>
<dbReference type="AlphaFoldDB" id="A0A7C8M4E2"/>
<organism evidence="1 2">
    <name type="scientific">Massariosphaeria phaeospora</name>
    <dbReference type="NCBI Taxonomy" id="100035"/>
    <lineage>
        <taxon>Eukaryota</taxon>
        <taxon>Fungi</taxon>
        <taxon>Dikarya</taxon>
        <taxon>Ascomycota</taxon>
        <taxon>Pezizomycotina</taxon>
        <taxon>Dothideomycetes</taxon>
        <taxon>Pleosporomycetidae</taxon>
        <taxon>Pleosporales</taxon>
        <taxon>Pleosporales incertae sedis</taxon>
        <taxon>Massariosphaeria</taxon>
    </lineage>
</organism>
<dbReference type="OrthoDB" id="10623715at2759"/>
<evidence type="ECO:0000313" key="2">
    <source>
        <dbReference type="Proteomes" id="UP000481861"/>
    </source>
</evidence>
<dbReference type="EMBL" id="JAADJZ010000024">
    <property type="protein sequence ID" value="KAF2867235.1"/>
    <property type="molecule type" value="Genomic_DNA"/>
</dbReference>
<evidence type="ECO:0000313" key="1">
    <source>
        <dbReference type="EMBL" id="KAF2867235.1"/>
    </source>
</evidence>
<keyword evidence="2" id="KW-1185">Reference proteome</keyword>
<sequence>MDDLISGLKRAFTYKRENSTDVATLSPSRDETASEEELGQVLFIANGALSRARESSDYRRSAGRLHKELETSKMQLEEAIGKFRAYSALNWSARNAQYLLARSALAQIHTILGNYTEAESIYKSACSPISSKLPRYIPIHEMCYSNMTGGTRQDATEDDLLNPLFTLHGLKKEQVQITVEYFHFLATTGRDIDLAERLGKQLLAQAPPPY</sequence>
<dbReference type="Proteomes" id="UP000481861">
    <property type="component" value="Unassembled WGS sequence"/>
</dbReference>
<proteinExistence type="predicted"/>
<accession>A0A7C8M4E2</accession>